<evidence type="ECO:0000256" key="1">
    <source>
        <dbReference type="SAM" id="Phobius"/>
    </source>
</evidence>
<keyword evidence="1" id="KW-1133">Transmembrane helix</keyword>
<keyword evidence="1" id="KW-0812">Transmembrane</keyword>
<dbReference type="RefSeq" id="WP_200750344.1">
    <property type="nucleotide sequence ID" value="NZ_JAEOAH010000047.1"/>
</dbReference>
<evidence type="ECO:0000313" key="2">
    <source>
        <dbReference type="EMBL" id="MBK3497039.1"/>
    </source>
</evidence>
<evidence type="ECO:0008006" key="4">
    <source>
        <dbReference type="Google" id="ProtNLM"/>
    </source>
</evidence>
<proteinExistence type="predicted"/>
<feature type="transmembrane region" description="Helical" evidence="1">
    <location>
        <begin position="6"/>
        <end position="26"/>
    </location>
</feature>
<sequence>MIYGLGTALFLILSYYFKISFIEYLHEGNKREARQAKILTITCFIIGMFMLMAAAGFDN</sequence>
<reference evidence="2 3" key="1">
    <citation type="submission" date="2020-12" db="EMBL/GenBank/DDBJ databases">
        <title>YIM B01967 draft genome.</title>
        <authorList>
            <person name="Yan X."/>
        </authorList>
    </citation>
    <scope>NUCLEOTIDE SEQUENCE [LARGE SCALE GENOMIC DNA]</scope>
    <source>
        <strain evidence="2 3">YIM B01967</strain>
    </source>
</reference>
<keyword evidence="3" id="KW-1185">Reference proteome</keyword>
<name>A0ABS1HCR1_9BACL</name>
<feature type="transmembrane region" description="Helical" evidence="1">
    <location>
        <begin position="38"/>
        <end position="57"/>
    </location>
</feature>
<organism evidence="2 3">
    <name type="scientific">Viridibacillus soli</name>
    <dbReference type="NCBI Taxonomy" id="2798301"/>
    <lineage>
        <taxon>Bacteria</taxon>
        <taxon>Bacillati</taxon>
        <taxon>Bacillota</taxon>
        <taxon>Bacilli</taxon>
        <taxon>Bacillales</taxon>
        <taxon>Caryophanaceae</taxon>
        <taxon>Viridibacillus</taxon>
    </lineage>
</organism>
<evidence type="ECO:0000313" key="3">
    <source>
        <dbReference type="Proteomes" id="UP000618943"/>
    </source>
</evidence>
<protein>
    <recommendedName>
        <fullName evidence="4">DUF350 domain-containing protein</fullName>
    </recommendedName>
</protein>
<comment type="caution">
    <text evidence="2">The sequence shown here is derived from an EMBL/GenBank/DDBJ whole genome shotgun (WGS) entry which is preliminary data.</text>
</comment>
<dbReference type="Proteomes" id="UP000618943">
    <property type="component" value="Unassembled WGS sequence"/>
</dbReference>
<accession>A0ABS1HCR1</accession>
<gene>
    <name evidence="2" type="ORF">JFL43_19805</name>
</gene>
<dbReference type="EMBL" id="JAEOAH010000047">
    <property type="protein sequence ID" value="MBK3497039.1"/>
    <property type="molecule type" value="Genomic_DNA"/>
</dbReference>
<keyword evidence="1" id="KW-0472">Membrane</keyword>